<evidence type="ECO:0000256" key="2">
    <source>
        <dbReference type="PROSITE-ProRule" id="PRU00169"/>
    </source>
</evidence>
<dbReference type="PANTHER" id="PTHR43214:SF44">
    <property type="entry name" value="TWO-COMPONENT RESPONSE REGULATOR"/>
    <property type="match status" value="1"/>
</dbReference>
<dbReference type="SUPFAM" id="SSF52172">
    <property type="entry name" value="CheY-like"/>
    <property type="match status" value="1"/>
</dbReference>
<dbReference type="PANTHER" id="PTHR43214">
    <property type="entry name" value="TWO-COMPONENT RESPONSE REGULATOR"/>
    <property type="match status" value="1"/>
</dbReference>
<accession>A0A5C6CNV3</accession>
<dbReference type="InterPro" id="IPR039420">
    <property type="entry name" value="WalR-like"/>
</dbReference>
<reference evidence="5 6" key="1">
    <citation type="submission" date="2019-02" db="EMBL/GenBank/DDBJ databases">
        <title>Deep-cultivation of Planctomycetes and their phenomic and genomic characterization uncovers novel biology.</title>
        <authorList>
            <person name="Wiegand S."/>
            <person name="Jogler M."/>
            <person name="Boedeker C."/>
            <person name="Pinto D."/>
            <person name="Vollmers J."/>
            <person name="Rivas-Marin E."/>
            <person name="Kohn T."/>
            <person name="Peeters S.H."/>
            <person name="Heuer A."/>
            <person name="Rast P."/>
            <person name="Oberbeckmann S."/>
            <person name="Bunk B."/>
            <person name="Jeske O."/>
            <person name="Meyerdierks A."/>
            <person name="Storesund J.E."/>
            <person name="Kallscheuer N."/>
            <person name="Luecker S."/>
            <person name="Lage O.M."/>
            <person name="Pohl T."/>
            <person name="Merkel B.J."/>
            <person name="Hornburger P."/>
            <person name="Mueller R.-W."/>
            <person name="Bruemmer F."/>
            <person name="Labrenz M."/>
            <person name="Spormann A.M."/>
            <person name="Op Den Camp H."/>
            <person name="Overmann J."/>
            <person name="Amann R."/>
            <person name="Jetten M.S.M."/>
            <person name="Mascher T."/>
            <person name="Medema M.H."/>
            <person name="Devos D.P."/>
            <person name="Kaster A.-K."/>
            <person name="Ovreas L."/>
            <person name="Rohde M."/>
            <person name="Galperin M.Y."/>
            <person name="Jogler C."/>
        </authorList>
    </citation>
    <scope>NUCLEOTIDE SEQUENCE [LARGE SCALE GENOMIC DNA]</scope>
    <source>
        <strain evidence="5 6">Pla52o</strain>
    </source>
</reference>
<feature type="modified residue" description="4-aspartylphosphate" evidence="2">
    <location>
        <position position="86"/>
    </location>
</feature>
<dbReference type="GO" id="GO:0000160">
    <property type="term" value="P:phosphorelay signal transduction system"/>
    <property type="evidence" value="ECO:0007669"/>
    <property type="project" value="InterPro"/>
</dbReference>
<dbReference type="InterPro" id="IPR011006">
    <property type="entry name" value="CheY-like_superfamily"/>
</dbReference>
<dbReference type="PROSITE" id="PS00622">
    <property type="entry name" value="HTH_LUXR_1"/>
    <property type="match status" value="1"/>
</dbReference>
<dbReference type="PRINTS" id="PR00038">
    <property type="entry name" value="HTHLUXR"/>
</dbReference>
<evidence type="ECO:0000259" key="3">
    <source>
        <dbReference type="PROSITE" id="PS50043"/>
    </source>
</evidence>
<dbReference type="Gene3D" id="3.40.50.2300">
    <property type="match status" value="1"/>
</dbReference>
<keyword evidence="2" id="KW-0597">Phosphoprotein</keyword>
<dbReference type="InterPro" id="IPR000792">
    <property type="entry name" value="Tscrpt_reg_LuxR_C"/>
</dbReference>
<evidence type="ECO:0000313" key="6">
    <source>
        <dbReference type="Proteomes" id="UP000316304"/>
    </source>
</evidence>
<name>A0A5C6CNV3_9BACT</name>
<dbReference type="SMART" id="SM00421">
    <property type="entry name" value="HTH_LUXR"/>
    <property type="match status" value="1"/>
</dbReference>
<evidence type="ECO:0000256" key="1">
    <source>
        <dbReference type="ARBA" id="ARBA00023125"/>
    </source>
</evidence>
<dbReference type="InterPro" id="IPR001789">
    <property type="entry name" value="Sig_transdc_resp-reg_receiver"/>
</dbReference>
<dbReference type="CDD" id="cd06170">
    <property type="entry name" value="LuxR_C_like"/>
    <property type="match status" value="1"/>
</dbReference>
<dbReference type="CDD" id="cd17536">
    <property type="entry name" value="REC_YesN-like"/>
    <property type="match status" value="1"/>
</dbReference>
<dbReference type="Gene3D" id="1.10.10.10">
    <property type="entry name" value="Winged helix-like DNA-binding domain superfamily/Winged helix DNA-binding domain"/>
    <property type="match status" value="1"/>
</dbReference>
<dbReference type="InterPro" id="IPR036388">
    <property type="entry name" value="WH-like_DNA-bd_sf"/>
</dbReference>
<dbReference type="PROSITE" id="PS50110">
    <property type="entry name" value="RESPONSE_REGULATORY"/>
    <property type="match status" value="1"/>
</dbReference>
<evidence type="ECO:0000313" key="5">
    <source>
        <dbReference type="EMBL" id="TWU26643.1"/>
    </source>
</evidence>
<dbReference type="Pfam" id="PF00196">
    <property type="entry name" value="GerE"/>
    <property type="match status" value="1"/>
</dbReference>
<gene>
    <name evidence="5" type="primary">vraR_1</name>
    <name evidence="5" type="ORF">Pla52o_04960</name>
</gene>
<dbReference type="PROSITE" id="PS50043">
    <property type="entry name" value="HTH_LUXR_2"/>
    <property type="match status" value="1"/>
</dbReference>
<dbReference type="Proteomes" id="UP000316304">
    <property type="component" value="Unassembled WGS sequence"/>
</dbReference>
<dbReference type="SUPFAM" id="SSF46894">
    <property type="entry name" value="C-terminal effector domain of the bipartite response regulators"/>
    <property type="match status" value="1"/>
</dbReference>
<feature type="domain" description="HTH luxR-type" evidence="3">
    <location>
        <begin position="174"/>
        <end position="242"/>
    </location>
</feature>
<dbReference type="InterPro" id="IPR016032">
    <property type="entry name" value="Sig_transdc_resp-reg_C-effctor"/>
</dbReference>
<sequence length="245" mass="27132">MWASTGFANSEQSSTLHGLQQVHDLLPVLETRMSQKLLVVDDHEAVRCGLEYLFNGESTSFDVSTSISVDAFELLSQQSFAAVIIDIRMPEMDGLELLEKIRQSESDVPVVVLSGYDNPTYIARAAALGANDYVLKNTERQGVIDAVLRAIHSQGAVPEGRFHQIREKMLNQVDLTQFACDWPLTNRESQVLLHIALGLSNKEIAKSLMISVETVKEHVQNILRKLGANDRTDAAVKAVRVGFID</sequence>
<dbReference type="GO" id="GO:0003677">
    <property type="term" value="F:DNA binding"/>
    <property type="evidence" value="ECO:0007669"/>
    <property type="project" value="UniProtKB-KW"/>
</dbReference>
<dbReference type="SMART" id="SM00448">
    <property type="entry name" value="REC"/>
    <property type="match status" value="1"/>
</dbReference>
<dbReference type="GO" id="GO:0006355">
    <property type="term" value="P:regulation of DNA-templated transcription"/>
    <property type="evidence" value="ECO:0007669"/>
    <property type="project" value="InterPro"/>
</dbReference>
<proteinExistence type="predicted"/>
<keyword evidence="6" id="KW-1185">Reference proteome</keyword>
<protein>
    <submittedName>
        <fullName evidence="5">Response regulator protein VraR</fullName>
    </submittedName>
</protein>
<organism evidence="5 6">
    <name type="scientific">Novipirellula galeiformis</name>
    <dbReference type="NCBI Taxonomy" id="2528004"/>
    <lineage>
        <taxon>Bacteria</taxon>
        <taxon>Pseudomonadati</taxon>
        <taxon>Planctomycetota</taxon>
        <taxon>Planctomycetia</taxon>
        <taxon>Pirellulales</taxon>
        <taxon>Pirellulaceae</taxon>
        <taxon>Novipirellula</taxon>
    </lineage>
</organism>
<dbReference type="Pfam" id="PF00072">
    <property type="entry name" value="Response_reg"/>
    <property type="match status" value="1"/>
</dbReference>
<dbReference type="AlphaFoldDB" id="A0A5C6CNV3"/>
<keyword evidence="1" id="KW-0238">DNA-binding</keyword>
<comment type="caution">
    <text evidence="5">The sequence shown here is derived from an EMBL/GenBank/DDBJ whole genome shotgun (WGS) entry which is preliminary data.</text>
</comment>
<evidence type="ECO:0000259" key="4">
    <source>
        <dbReference type="PROSITE" id="PS50110"/>
    </source>
</evidence>
<dbReference type="OrthoDB" id="259454at2"/>
<dbReference type="EMBL" id="SJPT01000001">
    <property type="protein sequence ID" value="TWU26643.1"/>
    <property type="molecule type" value="Genomic_DNA"/>
</dbReference>
<feature type="domain" description="Response regulatory" evidence="4">
    <location>
        <begin position="36"/>
        <end position="151"/>
    </location>
</feature>